<evidence type="ECO:0000313" key="2">
    <source>
        <dbReference type="EMBL" id="KAG0145214.1"/>
    </source>
</evidence>
<gene>
    <name evidence="2" type="ORF">CROQUDRAFT_133912</name>
</gene>
<comment type="caution">
    <text evidence="2">The sequence shown here is derived from an EMBL/GenBank/DDBJ whole genome shotgun (WGS) entry which is preliminary data.</text>
</comment>
<dbReference type="EMBL" id="MU167281">
    <property type="protein sequence ID" value="KAG0145214.1"/>
    <property type="molecule type" value="Genomic_DNA"/>
</dbReference>
<dbReference type="Proteomes" id="UP000886653">
    <property type="component" value="Unassembled WGS sequence"/>
</dbReference>
<feature type="compositionally biased region" description="Polar residues" evidence="1">
    <location>
        <begin position="442"/>
        <end position="504"/>
    </location>
</feature>
<reference evidence="2" key="1">
    <citation type="submission" date="2013-11" db="EMBL/GenBank/DDBJ databases">
        <title>Genome sequence of the fusiform rust pathogen reveals effectors for host alternation and coevolution with pine.</title>
        <authorList>
            <consortium name="DOE Joint Genome Institute"/>
            <person name="Smith K."/>
            <person name="Pendleton A."/>
            <person name="Kubisiak T."/>
            <person name="Anderson C."/>
            <person name="Salamov A."/>
            <person name="Aerts A."/>
            <person name="Riley R."/>
            <person name="Clum A."/>
            <person name="Lindquist E."/>
            <person name="Ence D."/>
            <person name="Campbell M."/>
            <person name="Kronenberg Z."/>
            <person name="Feau N."/>
            <person name="Dhillon B."/>
            <person name="Hamelin R."/>
            <person name="Burleigh J."/>
            <person name="Smith J."/>
            <person name="Yandell M."/>
            <person name="Nelson C."/>
            <person name="Grigoriev I."/>
            <person name="Davis J."/>
        </authorList>
    </citation>
    <scope>NUCLEOTIDE SEQUENCE</scope>
    <source>
        <strain evidence="2">G11</strain>
    </source>
</reference>
<dbReference type="AlphaFoldDB" id="A0A9P6NFQ4"/>
<feature type="region of interest" description="Disordered" evidence="1">
    <location>
        <begin position="184"/>
        <end position="237"/>
    </location>
</feature>
<feature type="compositionally biased region" description="Acidic residues" evidence="1">
    <location>
        <begin position="397"/>
        <end position="420"/>
    </location>
</feature>
<protein>
    <submittedName>
        <fullName evidence="2">Uncharacterized protein</fullName>
    </submittedName>
</protein>
<name>A0A9P6NFQ4_9BASI</name>
<proteinExistence type="predicted"/>
<feature type="region of interest" description="Disordered" evidence="1">
    <location>
        <begin position="275"/>
        <end position="300"/>
    </location>
</feature>
<evidence type="ECO:0000256" key="1">
    <source>
        <dbReference type="SAM" id="MobiDB-lite"/>
    </source>
</evidence>
<evidence type="ECO:0000313" key="3">
    <source>
        <dbReference type="Proteomes" id="UP000886653"/>
    </source>
</evidence>
<sequence length="528" mass="55927">MSSMRWRDGKEGNGRRGNERESIYLLKATVVLKTEARLISVLPEPPKITTSLAERIAKLNANVSTEKTGTGNSSSTLPGEIKSKISRYEATGQHEAPLVPKGSFGLGAPLAAPTRGLDRIRIASSGVSGGQAPISLVPPHSAGPTDRRCFSSSQQAHRPFTDNITSPPPNAYARHSLGAQLSNSLDLPTTLCPPLTPSAMSTQAQPASQPGSPLDTPLPTTPMPPHTPSGSFDHEEARVEKTRVALERFEAEETDPVARPSSSLLGSLVSSAAAFLEPREEEEDGRADGSTDSPEAYDGILDAYPASSSVEGSMNGDEAELPMVKCSDCGTPLSLSILAEHVCGPLKKTEPEPVSVNEPEPEPESRPVPADVPIDAHETSSNASDLDLHPVNVEALSESDLDDVPDLPEEVEVSDLEEEVETKTEPVSAHAISHIRSPPTLSPVQSVRAVSSPAHSPVQSISAGRPTPSLSPVRSIAVPTSSTLSPAQKSPRNFPSNPNSTRNSWYDDDDEDEGCQTGFVTIVRSSRT</sequence>
<feature type="region of interest" description="Disordered" evidence="1">
    <location>
        <begin position="131"/>
        <end position="150"/>
    </location>
</feature>
<feature type="region of interest" description="Disordered" evidence="1">
    <location>
        <begin position="347"/>
        <end position="514"/>
    </location>
</feature>
<keyword evidence="3" id="KW-1185">Reference proteome</keyword>
<organism evidence="2 3">
    <name type="scientific">Cronartium quercuum f. sp. fusiforme G11</name>
    <dbReference type="NCBI Taxonomy" id="708437"/>
    <lineage>
        <taxon>Eukaryota</taxon>
        <taxon>Fungi</taxon>
        <taxon>Dikarya</taxon>
        <taxon>Basidiomycota</taxon>
        <taxon>Pucciniomycotina</taxon>
        <taxon>Pucciniomycetes</taxon>
        <taxon>Pucciniales</taxon>
        <taxon>Coleosporiaceae</taxon>
        <taxon>Cronartium</taxon>
    </lineage>
</organism>
<accession>A0A9P6NFQ4</accession>
<feature type="compositionally biased region" description="Polar residues" evidence="1">
    <location>
        <begin position="198"/>
        <end position="209"/>
    </location>
</feature>
<dbReference type="OrthoDB" id="2503534at2759"/>